<reference evidence="2" key="1">
    <citation type="submission" date="2018-05" db="EMBL/GenBank/DDBJ databases">
        <authorList>
            <person name="Lanie J.A."/>
            <person name="Ng W.-L."/>
            <person name="Kazmierczak K.M."/>
            <person name="Andrzejewski T.M."/>
            <person name="Davidsen T.M."/>
            <person name="Wayne K.J."/>
            <person name="Tettelin H."/>
            <person name="Glass J.I."/>
            <person name="Rusch D."/>
            <person name="Podicherti R."/>
            <person name="Tsui H.-C.T."/>
            <person name="Winkler M.E."/>
        </authorList>
    </citation>
    <scope>NUCLEOTIDE SEQUENCE</scope>
</reference>
<dbReference type="Gene3D" id="3.20.20.140">
    <property type="entry name" value="Metal-dependent hydrolases"/>
    <property type="match status" value="1"/>
</dbReference>
<dbReference type="PANTHER" id="PTHR21240">
    <property type="entry name" value="2-AMINO-3-CARBOXYLMUCONATE-6-SEMIALDEHYDE DECARBOXYLASE"/>
    <property type="match status" value="1"/>
</dbReference>
<feature type="non-terminal residue" evidence="2">
    <location>
        <position position="201"/>
    </location>
</feature>
<proteinExistence type="predicted"/>
<keyword evidence="1" id="KW-0456">Lyase</keyword>
<gene>
    <name evidence="2" type="ORF">METZ01_LOCUS274799</name>
</gene>
<dbReference type="EMBL" id="UINC01079697">
    <property type="protein sequence ID" value="SVC21945.1"/>
    <property type="molecule type" value="Genomic_DNA"/>
</dbReference>
<dbReference type="SUPFAM" id="SSF51556">
    <property type="entry name" value="Metallo-dependent hydrolases"/>
    <property type="match status" value="1"/>
</dbReference>
<dbReference type="AlphaFoldDB" id="A0A382KEC0"/>
<name>A0A382KEC0_9ZZZZ</name>
<sequence>MIIDSLTHILPEEISKNLNQFKTLDSIFNDFFDKNTKIVQAEQLIKQMKKNGINKSVTAGFGWTNHELAILVNDYILLSKKQFPEEIIPFCSLDINSKKSEEELLRCISKGVKGIGELHINNLENILDNKIFNNILKIALHYNLPIIIHGSEPLGHKYKGKGRSYPKFLFKLVEKNQDNIFIFSHFGGGLVFYEQMPEIKK</sequence>
<dbReference type="InterPro" id="IPR032466">
    <property type="entry name" value="Metal_Hydrolase"/>
</dbReference>
<organism evidence="2">
    <name type="scientific">marine metagenome</name>
    <dbReference type="NCBI Taxonomy" id="408172"/>
    <lineage>
        <taxon>unclassified sequences</taxon>
        <taxon>metagenomes</taxon>
        <taxon>ecological metagenomes</taxon>
    </lineage>
</organism>
<dbReference type="InterPro" id="IPR032465">
    <property type="entry name" value="ACMSD"/>
</dbReference>
<evidence type="ECO:0000313" key="2">
    <source>
        <dbReference type="EMBL" id="SVC21945.1"/>
    </source>
</evidence>
<dbReference type="GO" id="GO:0019748">
    <property type="term" value="P:secondary metabolic process"/>
    <property type="evidence" value="ECO:0007669"/>
    <property type="project" value="TreeGrafter"/>
</dbReference>
<protein>
    <submittedName>
        <fullName evidence="2">Uncharacterized protein</fullName>
    </submittedName>
</protein>
<dbReference type="GO" id="GO:0005737">
    <property type="term" value="C:cytoplasm"/>
    <property type="evidence" value="ECO:0007669"/>
    <property type="project" value="TreeGrafter"/>
</dbReference>
<dbReference type="GO" id="GO:0016831">
    <property type="term" value="F:carboxy-lyase activity"/>
    <property type="evidence" value="ECO:0007669"/>
    <property type="project" value="InterPro"/>
</dbReference>
<accession>A0A382KEC0</accession>
<dbReference type="PANTHER" id="PTHR21240:SF28">
    <property type="entry name" value="ISO-OROTATE DECARBOXYLASE (EUROFUNG)"/>
    <property type="match status" value="1"/>
</dbReference>
<evidence type="ECO:0000256" key="1">
    <source>
        <dbReference type="ARBA" id="ARBA00023239"/>
    </source>
</evidence>